<dbReference type="AlphaFoldDB" id="A0A7X3F8S3"/>
<comment type="caution">
    <text evidence="1">The sequence shown here is derived from an EMBL/GenBank/DDBJ whole genome shotgun (WGS) entry which is preliminary data.</text>
</comment>
<protein>
    <submittedName>
        <fullName evidence="1">DUF2483 domain-containing protein</fullName>
    </submittedName>
</protein>
<evidence type="ECO:0000313" key="1">
    <source>
        <dbReference type="EMBL" id="MVK33627.1"/>
    </source>
</evidence>
<dbReference type="InterPro" id="IPR018918">
    <property type="entry name" value="DUF2483"/>
</dbReference>
<proteinExistence type="predicted"/>
<dbReference type="Pfam" id="PF10656">
    <property type="entry name" value="DUF2483"/>
    <property type="match status" value="1"/>
</dbReference>
<name>A0A7X3F8S3_STAAU</name>
<organism evidence="1 2">
    <name type="scientific">Staphylococcus aureus</name>
    <dbReference type="NCBI Taxonomy" id="1280"/>
    <lineage>
        <taxon>Bacteria</taxon>
        <taxon>Bacillati</taxon>
        <taxon>Bacillota</taxon>
        <taxon>Bacilli</taxon>
        <taxon>Bacillales</taxon>
        <taxon>Staphylococcaceae</taxon>
        <taxon>Staphylococcus</taxon>
    </lineage>
</organism>
<sequence>MTFHTAIKKTVTETTEYEEVAYDTRNEPIPKNS</sequence>
<reference evidence="1 2" key="1">
    <citation type="submission" date="2019-11" db="EMBL/GenBank/DDBJ databases">
        <title>Implementation of targeted gown and glove precautions to prevent Staphylococcus aureus acquisition in community-based nursing homes.</title>
        <authorList>
            <person name="Stine O.C."/>
        </authorList>
    </citation>
    <scope>NUCLEOTIDE SEQUENCE [LARGE SCALE GENOMIC DNA]</scope>
    <source>
        <strain evidence="1 2">S_2062.LAUP.DI</strain>
    </source>
</reference>
<dbReference type="EMBL" id="WPTS01000004">
    <property type="protein sequence ID" value="MVK33627.1"/>
    <property type="molecule type" value="Genomic_DNA"/>
</dbReference>
<feature type="non-terminal residue" evidence="1">
    <location>
        <position position="1"/>
    </location>
</feature>
<dbReference type="Proteomes" id="UP000471199">
    <property type="component" value="Unassembled WGS sequence"/>
</dbReference>
<accession>A0A7X3F8S3</accession>
<evidence type="ECO:0000313" key="2">
    <source>
        <dbReference type="Proteomes" id="UP000471199"/>
    </source>
</evidence>
<gene>
    <name evidence="1" type="ORF">GO814_00500</name>
</gene>